<protein>
    <recommendedName>
        <fullName evidence="5">DUF3159 domain-containing protein</fullName>
    </recommendedName>
</protein>
<keyword evidence="4" id="KW-1185">Reference proteome</keyword>
<reference evidence="3 4" key="1">
    <citation type="submission" date="2020-08" db="EMBL/GenBank/DDBJ databases">
        <title>Sequencing the genomes of 1000 actinobacteria strains.</title>
        <authorList>
            <person name="Klenk H.-P."/>
        </authorList>
    </citation>
    <scope>NUCLEOTIDE SEQUENCE [LARGE SCALE GENOMIC DNA]</scope>
    <source>
        <strain evidence="3 4">DSM 43851</strain>
    </source>
</reference>
<feature type="transmembrane region" description="Helical" evidence="2">
    <location>
        <begin position="164"/>
        <end position="183"/>
    </location>
</feature>
<evidence type="ECO:0008006" key="5">
    <source>
        <dbReference type="Google" id="ProtNLM"/>
    </source>
</evidence>
<dbReference type="EMBL" id="JACHIR010000001">
    <property type="protein sequence ID" value="MBB5894555.1"/>
    <property type="molecule type" value="Genomic_DNA"/>
</dbReference>
<dbReference type="PIRSF" id="PIRSF010219">
    <property type="entry name" value="UCP010219"/>
    <property type="match status" value="1"/>
</dbReference>
<dbReference type="InterPro" id="IPR016566">
    <property type="entry name" value="UCP010219"/>
</dbReference>
<sequence>MSEKPAPAAESVTAEKPAADGPAETEDEQRKPMPTLLEQMGGISGLIYSSVPIVVFVLVNYLFEWQAALWAAVGVAVAIAVARLIRREPIQPAISGLFGIAVAAFITIRTGSAKGFFAFGIWSSLVYCGAFLISALVRWPLAGVIWSTLNNTGFKWRADRTARLYYDIATLVWILVFGSKFVVQQWLYDQDNVGLLGLARIAMGYPLTAIAIAVTVWAVRKADKRLAQLAADEQPEPTTRQEPAA</sequence>
<evidence type="ECO:0000256" key="2">
    <source>
        <dbReference type="SAM" id="Phobius"/>
    </source>
</evidence>
<evidence type="ECO:0000313" key="3">
    <source>
        <dbReference type="EMBL" id="MBB5894555.1"/>
    </source>
</evidence>
<dbReference type="RefSeq" id="WP_184866461.1">
    <property type="nucleotide sequence ID" value="NZ_BAAAWY010000005.1"/>
</dbReference>
<gene>
    <name evidence="3" type="ORF">BJ998_005751</name>
</gene>
<organism evidence="3 4">
    <name type="scientific">Kutzneria kofuensis</name>
    <dbReference type="NCBI Taxonomy" id="103725"/>
    <lineage>
        <taxon>Bacteria</taxon>
        <taxon>Bacillati</taxon>
        <taxon>Actinomycetota</taxon>
        <taxon>Actinomycetes</taxon>
        <taxon>Pseudonocardiales</taxon>
        <taxon>Pseudonocardiaceae</taxon>
        <taxon>Kutzneria</taxon>
    </lineage>
</organism>
<evidence type="ECO:0000313" key="4">
    <source>
        <dbReference type="Proteomes" id="UP000585638"/>
    </source>
</evidence>
<evidence type="ECO:0000256" key="1">
    <source>
        <dbReference type="SAM" id="MobiDB-lite"/>
    </source>
</evidence>
<dbReference type="Proteomes" id="UP000585638">
    <property type="component" value="Unassembled WGS sequence"/>
</dbReference>
<name>A0A7W9KL57_9PSEU</name>
<feature type="transmembrane region" description="Helical" evidence="2">
    <location>
        <begin position="40"/>
        <end position="61"/>
    </location>
</feature>
<accession>A0A7W9KL57</accession>
<keyword evidence="2" id="KW-1133">Transmembrane helix</keyword>
<keyword evidence="2" id="KW-0812">Transmembrane</keyword>
<dbReference type="Pfam" id="PF11361">
    <property type="entry name" value="DUF3159"/>
    <property type="match status" value="1"/>
</dbReference>
<feature type="transmembrane region" description="Helical" evidence="2">
    <location>
        <begin position="92"/>
        <end position="110"/>
    </location>
</feature>
<keyword evidence="2" id="KW-0472">Membrane</keyword>
<comment type="caution">
    <text evidence="3">The sequence shown here is derived from an EMBL/GenBank/DDBJ whole genome shotgun (WGS) entry which is preliminary data.</text>
</comment>
<dbReference type="AlphaFoldDB" id="A0A7W9KL57"/>
<feature type="region of interest" description="Disordered" evidence="1">
    <location>
        <begin position="1"/>
        <end position="32"/>
    </location>
</feature>
<proteinExistence type="predicted"/>
<feature type="transmembrane region" description="Helical" evidence="2">
    <location>
        <begin position="195"/>
        <end position="219"/>
    </location>
</feature>
<feature type="transmembrane region" description="Helical" evidence="2">
    <location>
        <begin position="116"/>
        <end position="137"/>
    </location>
</feature>
<feature type="transmembrane region" description="Helical" evidence="2">
    <location>
        <begin position="67"/>
        <end position="85"/>
    </location>
</feature>